<protein>
    <submittedName>
        <fullName evidence="3">Chemotaxis protein CheC</fullName>
    </submittedName>
</protein>
<dbReference type="CDD" id="cd17910">
    <property type="entry name" value="CheC_ClassII"/>
    <property type="match status" value="1"/>
</dbReference>
<dbReference type="GO" id="GO:0006935">
    <property type="term" value="P:chemotaxis"/>
    <property type="evidence" value="ECO:0007669"/>
    <property type="project" value="UniProtKB-KW"/>
</dbReference>
<dbReference type="InterPro" id="IPR028051">
    <property type="entry name" value="CheX-like_dom"/>
</dbReference>
<dbReference type="EMBL" id="WJJP01000286">
    <property type="protein sequence ID" value="MBD3324726.1"/>
    <property type="molecule type" value="Genomic_DNA"/>
</dbReference>
<proteinExistence type="predicted"/>
<dbReference type="PANTHER" id="PTHR43484:SF1">
    <property type="entry name" value="FLAGELLAR MOTOR SWITCH PROTEIN FLIN"/>
    <property type="match status" value="1"/>
</dbReference>
<keyword evidence="1" id="KW-0145">Chemotaxis</keyword>
<dbReference type="InterPro" id="IPR028976">
    <property type="entry name" value="CheC-like_sf"/>
</dbReference>
<evidence type="ECO:0000313" key="4">
    <source>
        <dbReference type="Proteomes" id="UP000649604"/>
    </source>
</evidence>
<evidence type="ECO:0000259" key="2">
    <source>
        <dbReference type="Pfam" id="PF13690"/>
    </source>
</evidence>
<accession>A0A9D5JVK4</accession>
<comment type="caution">
    <text evidence="3">The sequence shown here is derived from an EMBL/GenBank/DDBJ whole genome shotgun (WGS) entry which is preliminary data.</text>
</comment>
<dbReference type="InterPro" id="IPR051469">
    <property type="entry name" value="FliN/MopA/SpaO"/>
</dbReference>
<gene>
    <name evidence="3" type="ORF">GF339_09085</name>
</gene>
<dbReference type="PANTHER" id="PTHR43484">
    <property type="match status" value="1"/>
</dbReference>
<dbReference type="AlphaFoldDB" id="A0A9D5JVK4"/>
<dbReference type="SUPFAM" id="SSF103039">
    <property type="entry name" value="CheC-like"/>
    <property type="match status" value="1"/>
</dbReference>
<feature type="domain" description="Chemotaxis phosphatase CheX-like" evidence="2">
    <location>
        <begin position="64"/>
        <end position="145"/>
    </location>
</feature>
<dbReference type="Pfam" id="PF13690">
    <property type="entry name" value="CheX"/>
    <property type="match status" value="1"/>
</dbReference>
<dbReference type="Gene3D" id="3.40.1550.10">
    <property type="entry name" value="CheC-like"/>
    <property type="match status" value="1"/>
</dbReference>
<evidence type="ECO:0000313" key="3">
    <source>
        <dbReference type="EMBL" id="MBD3324726.1"/>
    </source>
</evidence>
<name>A0A9D5JVK4_9BACT</name>
<dbReference type="Proteomes" id="UP000649604">
    <property type="component" value="Unassembled WGS sequence"/>
</dbReference>
<evidence type="ECO:0000256" key="1">
    <source>
        <dbReference type="ARBA" id="ARBA00022500"/>
    </source>
</evidence>
<organism evidence="3 4">
    <name type="scientific">candidate division KSB3 bacterium</name>
    <dbReference type="NCBI Taxonomy" id="2044937"/>
    <lineage>
        <taxon>Bacteria</taxon>
        <taxon>candidate division KSB3</taxon>
    </lineage>
</organism>
<sequence length="198" mass="21411">MSLTAYQLDALTELINIGVGRAAGMLNQILEAHVQLNVPSIQIFPYSHIEHALQTITANALSIVSLGFKGSFSGTALLAFPSGSASQLVDVLTGEESEIEDDLDSIRVGVLTEVGNIVLNGVMGSLSNVLQEHFSYSIPVYIEDTIAHLVDENNLDAESTLILAKTELVIKKFHIKGNIILLFRVGLFNTLIDSLETF</sequence>
<reference evidence="3" key="1">
    <citation type="submission" date="2019-11" db="EMBL/GenBank/DDBJ databases">
        <title>Microbial mats filling the niche in hypersaline microbial mats.</title>
        <authorList>
            <person name="Wong H.L."/>
            <person name="Macleod F.I."/>
            <person name="White R.A. III"/>
            <person name="Burns B.P."/>
        </authorList>
    </citation>
    <scope>NUCLEOTIDE SEQUENCE</scope>
    <source>
        <strain evidence="3">Rbin_158</strain>
    </source>
</reference>